<gene>
    <name evidence="2" type="ORF">PQU95_04900</name>
</gene>
<dbReference type="EMBL" id="JAQQLF010000005">
    <property type="protein sequence ID" value="MDC7716556.1"/>
    <property type="molecule type" value="Genomic_DNA"/>
</dbReference>
<proteinExistence type="predicted"/>
<reference evidence="2 3" key="1">
    <citation type="submission" date="2023-01" db="EMBL/GenBank/DDBJ databases">
        <title>Novel species of the genus Vogesella isolated from rivers.</title>
        <authorList>
            <person name="Lu H."/>
        </authorList>
    </citation>
    <scope>NUCLEOTIDE SEQUENCE [LARGE SCALE GENOMIC DNA]</scope>
    <source>
        <strain evidence="2 3">DC21W</strain>
    </source>
</reference>
<name>A0ABT5IWI3_9NEIS</name>
<keyword evidence="3" id="KW-1185">Reference proteome</keyword>
<sequence>MHSVFPLSRLAHWRRLGILLACLPLAACSFAPVVAQKLGVGVASDQQVADATAKHFGVPASQVRVSELSRDNSLNGTIIYYNAQVGSKRFRCVMASSFASDSLPKCAKPGEPLPSAF</sequence>
<comment type="caution">
    <text evidence="2">The sequence shown here is derived from an EMBL/GenBank/DDBJ whole genome shotgun (WGS) entry which is preliminary data.</text>
</comment>
<feature type="signal peptide" evidence="1">
    <location>
        <begin position="1"/>
        <end position="31"/>
    </location>
</feature>
<protein>
    <submittedName>
        <fullName evidence="2">Uncharacterized protein</fullName>
    </submittedName>
</protein>
<feature type="chain" id="PRO_5047373110" evidence="1">
    <location>
        <begin position="32"/>
        <end position="117"/>
    </location>
</feature>
<accession>A0ABT5IWI3</accession>
<evidence type="ECO:0000313" key="2">
    <source>
        <dbReference type="EMBL" id="MDC7716556.1"/>
    </source>
</evidence>
<evidence type="ECO:0000313" key="3">
    <source>
        <dbReference type="Proteomes" id="UP001219956"/>
    </source>
</evidence>
<keyword evidence="1" id="KW-0732">Signal</keyword>
<dbReference type="RefSeq" id="WP_017508460.1">
    <property type="nucleotide sequence ID" value="NZ_JAQQLF010000005.1"/>
</dbReference>
<evidence type="ECO:0000256" key="1">
    <source>
        <dbReference type="SAM" id="SignalP"/>
    </source>
</evidence>
<dbReference type="Proteomes" id="UP001219956">
    <property type="component" value="Unassembled WGS sequence"/>
</dbReference>
<organism evidence="2 3">
    <name type="scientific">Vogesella aquatica</name>
    <dbReference type="NCBI Taxonomy" id="2984206"/>
    <lineage>
        <taxon>Bacteria</taxon>
        <taxon>Pseudomonadati</taxon>
        <taxon>Pseudomonadota</taxon>
        <taxon>Betaproteobacteria</taxon>
        <taxon>Neisseriales</taxon>
        <taxon>Chromobacteriaceae</taxon>
        <taxon>Vogesella</taxon>
    </lineage>
</organism>